<name>A0A1R2AL85_9CILI</name>
<dbReference type="OrthoDB" id="324923at2759"/>
<proteinExistence type="predicted"/>
<reference evidence="1 2" key="1">
    <citation type="submission" date="2016-11" db="EMBL/GenBank/DDBJ databases">
        <title>The macronuclear genome of Stentor coeruleus: a giant cell with tiny introns.</title>
        <authorList>
            <person name="Slabodnick M."/>
            <person name="Ruby J.G."/>
            <person name="Reiff S.B."/>
            <person name="Swart E.C."/>
            <person name="Gosai S."/>
            <person name="Prabakaran S."/>
            <person name="Witkowska E."/>
            <person name="Larue G.E."/>
            <person name="Fisher S."/>
            <person name="Freeman R.M."/>
            <person name="Gunawardena J."/>
            <person name="Chu W."/>
            <person name="Stover N.A."/>
            <person name="Gregory B.D."/>
            <person name="Nowacki M."/>
            <person name="Derisi J."/>
            <person name="Roy S.W."/>
            <person name="Marshall W.F."/>
            <person name="Sood P."/>
        </authorList>
    </citation>
    <scope>NUCLEOTIDE SEQUENCE [LARGE SCALE GENOMIC DNA]</scope>
    <source>
        <strain evidence="1">WM001</strain>
    </source>
</reference>
<sequence>MEKTEREEEAEAYKIVLKNCYFYHNSEPLPEKPWCLNTPNLASQLIQDLLEESKYDHKSFAKKCAKTLVDLKNMQLQEKIKLASLMRESLDIANEMKNISNMLASATSVRIKVQKTQSTRGPIIVHANVNNNLERLEEGDIYTFAVDYLGFIELKFILDDEDSNYPEIGECKIFFQQIIEEINYLKAMEKPELESTVCKKGKDYEIIIQLRLKLSKENRLEILRSKYNLIEPIMKNKSDTWTTFLAFQNNLSIKFNESSGEFESLISELKTRNTCCVT</sequence>
<evidence type="ECO:0000313" key="1">
    <source>
        <dbReference type="EMBL" id="OMJ65190.1"/>
    </source>
</evidence>
<protein>
    <submittedName>
        <fullName evidence="1">Uncharacterized protein</fullName>
    </submittedName>
</protein>
<accession>A0A1R2AL85</accession>
<gene>
    <name evidence="1" type="ORF">SteCoe_38870</name>
</gene>
<dbReference type="AlphaFoldDB" id="A0A1R2AL85"/>
<dbReference type="Proteomes" id="UP000187209">
    <property type="component" value="Unassembled WGS sequence"/>
</dbReference>
<dbReference type="EMBL" id="MPUH01002360">
    <property type="protein sequence ID" value="OMJ65190.1"/>
    <property type="molecule type" value="Genomic_DNA"/>
</dbReference>
<evidence type="ECO:0000313" key="2">
    <source>
        <dbReference type="Proteomes" id="UP000187209"/>
    </source>
</evidence>
<organism evidence="1 2">
    <name type="scientific">Stentor coeruleus</name>
    <dbReference type="NCBI Taxonomy" id="5963"/>
    <lineage>
        <taxon>Eukaryota</taxon>
        <taxon>Sar</taxon>
        <taxon>Alveolata</taxon>
        <taxon>Ciliophora</taxon>
        <taxon>Postciliodesmatophora</taxon>
        <taxon>Heterotrichea</taxon>
        <taxon>Heterotrichida</taxon>
        <taxon>Stentoridae</taxon>
        <taxon>Stentor</taxon>
    </lineage>
</organism>
<keyword evidence="2" id="KW-1185">Reference proteome</keyword>
<comment type="caution">
    <text evidence="1">The sequence shown here is derived from an EMBL/GenBank/DDBJ whole genome shotgun (WGS) entry which is preliminary data.</text>
</comment>